<reference evidence="1 2" key="1">
    <citation type="submission" date="2021-05" db="EMBL/GenBank/DDBJ databases">
        <title>Genome Assembly of Synthetic Allotetraploid Brassica napus Reveals Homoeologous Exchanges between Subgenomes.</title>
        <authorList>
            <person name="Davis J.T."/>
        </authorList>
    </citation>
    <scope>NUCLEOTIDE SEQUENCE [LARGE SCALE GENOMIC DNA]</scope>
    <source>
        <strain evidence="2">cv. Da-Ae</strain>
        <tissue evidence="1">Seedling</tissue>
    </source>
</reference>
<organism evidence="1 2">
    <name type="scientific">Brassica napus</name>
    <name type="common">Rape</name>
    <dbReference type="NCBI Taxonomy" id="3708"/>
    <lineage>
        <taxon>Eukaryota</taxon>
        <taxon>Viridiplantae</taxon>
        <taxon>Streptophyta</taxon>
        <taxon>Embryophyta</taxon>
        <taxon>Tracheophyta</taxon>
        <taxon>Spermatophyta</taxon>
        <taxon>Magnoliopsida</taxon>
        <taxon>eudicotyledons</taxon>
        <taxon>Gunneridae</taxon>
        <taxon>Pentapetalae</taxon>
        <taxon>rosids</taxon>
        <taxon>malvids</taxon>
        <taxon>Brassicales</taxon>
        <taxon>Brassicaceae</taxon>
        <taxon>Brassiceae</taxon>
        <taxon>Brassica</taxon>
    </lineage>
</organism>
<proteinExistence type="predicted"/>
<keyword evidence="2" id="KW-1185">Reference proteome</keyword>
<dbReference type="Proteomes" id="UP000824890">
    <property type="component" value="Unassembled WGS sequence"/>
</dbReference>
<protein>
    <submittedName>
        <fullName evidence="1">Uncharacterized protein</fullName>
    </submittedName>
</protein>
<evidence type="ECO:0000313" key="1">
    <source>
        <dbReference type="EMBL" id="KAH0925878.1"/>
    </source>
</evidence>
<gene>
    <name evidence="1" type="ORF">HID58_018134</name>
</gene>
<dbReference type="EMBL" id="JAGKQM010000005">
    <property type="protein sequence ID" value="KAH0925878.1"/>
    <property type="molecule type" value="Genomic_DNA"/>
</dbReference>
<evidence type="ECO:0000313" key="2">
    <source>
        <dbReference type="Proteomes" id="UP000824890"/>
    </source>
</evidence>
<accession>A0ABQ8D9J4</accession>
<comment type="caution">
    <text evidence="1">The sequence shown here is derived from an EMBL/GenBank/DDBJ whole genome shotgun (WGS) entry which is preliminary data.</text>
</comment>
<name>A0ABQ8D9J4_BRANA</name>
<sequence>DMTNFASKQASSFIRVNRAQKNWREDSGIELKKIEGMEEVRSSVLADEILKHHPQKELFPDSDLTYTALQSLGSCHQLTSLSLVQTCYNPQDNWSSKMAEQAVSTAGLHWLGLGHTLFVGRSETVTAIICQRPWITLCFDGCELGCYHGWEFHTSPKFNVLCLEYSRELHMALTQSF</sequence>
<feature type="non-terminal residue" evidence="1">
    <location>
        <position position="1"/>
    </location>
</feature>